<feature type="compositionally biased region" description="Low complexity" evidence="1">
    <location>
        <begin position="9"/>
        <end position="29"/>
    </location>
</feature>
<name>A0A183N6T3_9TREM</name>
<evidence type="ECO:0000313" key="2">
    <source>
        <dbReference type="EMBL" id="VDP49554.1"/>
    </source>
</evidence>
<gene>
    <name evidence="2" type="ORF">SMRZ_LOCUS24008</name>
</gene>
<evidence type="ECO:0000313" key="3">
    <source>
        <dbReference type="Proteomes" id="UP000277204"/>
    </source>
</evidence>
<proteinExistence type="predicted"/>
<keyword evidence="3" id="KW-1185">Reference proteome</keyword>
<dbReference type="AlphaFoldDB" id="A0A183N6T3"/>
<evidence type="ECO:0000256" key="1">
    <source>
        <dbReference type="SAM" id="MobiDB-lite"/>
    </source>
</evidence>
<sequence length="67" mass="7776">MISIITLHNNSDNNNNNNNNNNNSNNNNSDSRLWTVIDQSLIDICASYADCLNVTLIYMHYKQRWTD</sequence>
<organism evidence="2 3">
    <name type="scientific">Schistosoma margrebowiei</name>
    <dbReference type="NCBI Taxonomy" id="48269"/>
    <lineage>
        <taxon>Eukaryota</taxon>
        <taxon>Metazoa</taxon>
        <taxon>Spiralia</taxon>
        <taxon>Lophotrochozoa</taxon>
        <taxon>Platyhelminthes</taxon>
        <taxon>Trematoda</taxon>
        <taxon>Digenea</taxon>
        <taxon>Strigeidida</taxon>
        <taxon>Schistosomatoidea</taxon>
        <taxon>Schistosomatidae</taxon>
        <taxon>Schistosoma</taxon>
    </lineage>
</organism>
<reference evidence="2 3" key="1">
    <citation type="submission" date="2018-11" db="EMBL/GenBank/DDBJ databases">
        <authorList>
            <consortium name="Pathogen Informatics"/>
        </authorList>
    </citation>
    <scope>NUCLEOTIDE SEQUENCE [LARGE SCALE GENOMIC DNA]</scope>
    <source>
        <strain evidence="2 3">Zambia</strain>
    </source>
</reference>
<dbReference type="EMBL" id="UZAI01020088">
    <property type="protein sequence ID" value="VDP49554.1"/>
    <property type="molecule type" value="Genomic_DNA"/>
</dbReference>
<dbReference type="Proteomes" id="UP000277204">
    <property type="component" value="Unassembled WGS sequence"/>
</dbReference>
<accession>A0A183N6T3</accession>
<protein>
    <submittedName>
        <fullName evidence="2">Uncharacterized protein</fullName>
    </submittedName>
</protein>
<feature type="region of interest" description="Disordered" evidence="1">
    <location>
        <begin position="1"/>
        <end position="29"/>
    </location>
</feature>